<dbReference type="Proteomes" id="UP000789405">
    <property type="component" value="Unassembled WGS sequence"/>
</dbReference>
<comment type="caution">
    <text evidence="1">The sequence shown here is derived from an EMBL/GenBank/DDBJ whole genome shotgun (WGS) entry which is preliminary data.</text>
</comment>
<protein>
    <submittedName>
        <fullName evidence="1">5369_t:CDS:1</fullName>
    </submittedName>
</protein>
<accession>A0A9N9I320</accession>
<gene>
    <name evidence="1" type="ORF">DERYTH_LOCUS14107</name>
</gene>
<keyword evidence="2" id="KW-1185">Reference proteome</keyword>
<reference evidence="1" key="1">
    <citation type="submission" date="2021-06" db="EMBL/GenBank/DDBJ databases">
        <authorList>
            <person name="Kallberg Y."/>
            <person name="Tangrot J."/>
            <person name="Rosling A."/>
        </authorList>
    </citation>
    <scope>NUCLEOTIDE SEQUENCE</scope>
    <source>
        <strain evidence="1">MA453B</strain>
    </source>
</reference>
<name>A0A9N9I320_9GLOM</name>
<dbReference type="OrthoDB" id="2424604at2759"/>
<evidence type="ECO:0000313" key="1">
    <source>
        <dbReference type="EMBL" id="CAG8718195.1"/>
    </source>
</evidence>
<sequence length="92" mass="10353">MEGLKNKIKLYGIQVEKCVFLKAGEAKTIIDSHYAQWQWPTKGKFAGCILAHAISNIGNWNIFSSTDLEKVYKKDIPKLNPEISTHTTPCSD</sequence>
<organism evidence="1 2">
    <name type="scientific">Dentiscutata erythropus</name>
    <dbReference type="NCBI Taxonomy" id="1348616"/>
    <lineage>
        <taxon>Eukaryota</taxon>
        <taxon>Fungi</taxon>
        <taxon>Fungi incertae sedis</taxon>
        <taxon>Mucoromycota</taxon>
        <taxon>Glomeromycotina</taxon>
        <taxon>Glomeromycetes</taxon>
        <taxon>Diversisporales</taxon>
        <taxon>Gigasporaceae</taxon>
        <taxon>Dentiscutata</taxon>
    </lineage>
</organism>
<dbReference type="AlphaFoldDB" id="A0A9N9I320"/>
<dbReference type="EMBL" id="CAJVPY010010375">
    <property type="protein sequence ID" value="CAG8718195.1"/>
    <property type="molecule type" value="Genomic_DNA"/>
</dbReference>
<proteinExistence type="predicted"/>
<evidence type="ECO:0000313" key="2">
    <source>
        <dbReference type="Proteomes" id="UP000789405"/>
    </source>
</evidence>